<evidence type="ECO:0000313" key="3">
    <source>
        <dbReference type="Proteomes" id="UP000277212"/>
    </source>
</evidence>
<dbReference type="PANTHER" id="PTHR35041:SF6">
    <property type="entry name" value="FORMYLMETHIONINE DEFORMYLASE-LIKE PROTEIN-RELATED"/>
    <property type="match status" value="1"/>
</dbReference>
<dbReference type="STRING" id="2010991.A0A3M2S6Y5"/>
<reference evidence="2 3" key="1">
    <citation type="submission" date="2017-06" db="EMBL/GenBank/DDBJ databases">
        <title>Comparative genomic analysis of Ambrosia Fusariam Clade fungi.</title>
        <authorList>
            <person name="Stajich J.E."/>
            <person name="Carrillo J."/>
            <person name="Kijimoto T."/>
            <person name="Eskalen A."/>
            <person name="O'Donnell K."/>
            <person name="Kasson M."/>
        </authorList>
    </citation>
    <scope>NUCLEOTIDE SEQUENCE [LARGE SCALE GENOMIC DNA]</scope>
    <source>
        <strain evidence="2">UCR3666</strain>
    </source>
</reference>
<name>A0A3M2S6Y5_9HYPO</name>
<organism evidence="2 3">
    <name type="scientific">Fusarium kuroshium</name>
    <dbReference type="NCBI Taxonomy" id="2010991"/>
    <lineage>
        <taxon>Eukaryota</taxon>
        <taxon>Fungi</taxon>
        <taxon>Dikarya</taxon>
        <taxon>Ascomycota</taxon>
        <taxon>Pezizomycotina</taxon>
        <taxon>Sordariomycetes</taxon>
        <taxon>Hypocreomycetidae</taxon>
        <taxon>Hypocreales</taxon>
        <taxon>Nectriaceae</taxon>
        <taxon>Fusarium</taxon>
        <taxon>Fusarium solani species complex</taxon>
    </lineage>
</organism>
<keyword evidence="1" id="KW-0472">Membrane</keyword>
<comment type="caution">
    <text evidence="2">The sequence shown here is derived from an EMBL/GenBank/DDBJ whole genome shotgun (WGS) entry which is preliminary data.</text>
</comment>
<dbReference type="AlphaFoldDB" id="A0A3M2S6Y5"/>
<proteinExistence type="predicted"/>
<evidence type="ECO:0000256" key="1">
    <source>
        <dbReference type="SAM" id="Phobius"/>
    </source>
</evidence>
<accession>A0A3M2S6Y5</accession>
<dbReference type="Proteomes" id="UP000277212">
    <property type="component" value="Unassembled WGS sequence"/>
</dbReference>
<keyword evidence="3" id="KW-1185">Reference proteome</keyword>
<keyword evidence="1" id="KW-0812">Transmembrane</keyword>
<dbReference type="EMBL" id="NKUJ01000111">
    <property type="protein sequence ID" value="RMJ13336.1"/>
    <property type="molecule type" value="Genomic_DNA"/>
</dbReference>
<sequence length="633" mass="70989">MTQDFKVADASRGQTKCQQYHVDNQEERGCSCYYQSATKSQYQYGHPQHQHDALYTAAEAAFPQNLQHSPPENASSMNIKIHWYHPSLMVVLWLVGFTLVVGHHTYYASMNGKDAVDQRWVIRVGTGFAFLVKACFAASLGIVIKQLVWTMLRKRFMSLRGIDALFAITTDPTAFLVHDIWMGMPCLVLLTVLLWGIPLAAIVTPATVSVTTVTTRSNHSCDIPVLNFEKRFDWKYRTPQSSLANYNETLLGLGIRPPLSEYGPDEEGNDVADPWQYGGPTPVAEKLLRKVVIGQEILPFPSICGPNCTYITTTPGVGYNCSRISFNSTEAAYINSTDAYRKSAYIYIGVLFHGRELVALAEQREHLDKPVSDDEYFKCQPYRVIYRLNVTFINDVRRLQVVGEEFVDRVPWPMFPGNMSLSATYKERNFWAYQHVQGHSWFPRGGWGGQVTTTILSYSSLVGPQRDFRNLNETLFTSVEWPKLGLRQGIVDLVRNVSISLLADPTLHIYDTSPGICETFSASNIWRYDPKALWIAYGAIFLVFTVGVVIGAIAMRLNGCSSDVSFSRIMCTTRNISLDQAAAGSRFGAHPLGEELEKLPLKLEELSDQGHVGFGPEGQVVELARGQCERRLA</sequence>
<feature type="transmembrane region" description="Helical" evidence="1">
    <location>
        <begin position="87"/>
        <end position="108"/>
    </location>
</feature>
<evidence type="ECO:0000313" key="2">
    <source>
        <dbReference type="EMBL" id="RMJ13336.1"/>
    </source>
</evidence>
<dbReference type="OrthoDB" id="5322539at2759"/>
<dbReference type="PANTHER" id="PTHR35041">
    <property type="entry name" value="MEDIATOR OF RNA POLYMERASE II TRANSCRIPTION SUBUNIT 1"/>
    <property type="match status" value="1"/>
</dbReference>
<keyword evidence="1" id="KW-1133">Transmembrane helix</keyword>
<feature type="transmembrane region" description="Helical" evidence="1">
    <location>
        <begin position="120"/>
        <end position="144"/>
    </location>
</feature>
<protein>
    <submittedName>
        <fullName evidence="2">Uncharacterized protein</fullName>
    </submittedName>
</protein>
<gene>
    <name evidence="2" type="ORF">CDV36_007018</name>
</gene>
<feature type="transmembrane region" description="Helical" evidence="1">
    <location>
        <begin position="164"/>
        <end position="181"/>
    </location>
</feature>
<feature type="transmembrane region" description="Helical" evidence="1">
    <location>
        <begin position="532"/>
        <end position="555"/>
    </location>
</feature>
<feature type="transmembrane region" description="Helical" evidence="1">
    <location>
        <begin position="187"/>
        <end position="208"/>
    </location>
</feature>